<accession>A0A0E9XQ92</accession>
<organism evidence="1">
    <name type="scientific">Anguilla anguilla</name>
    <name type="common">European freshwater eel</name>
    <name type="synonym">Muraena anguilla</name>
    <dbReference type="NCBI Taxonomy" id="7936"/>
    <lineage>
        <taxon>Eukaryota</taxon>
        <taxon>Metazoa</taxon>
        <taxon>Chordata</taxon>
        <taxon>Craniata</taxon>
        <taxon>Vertebrata</taxon>
        <taxon>Euteleostomi</taxon>
        <taxon>Actinopterygii</taxon>
        <taxon>Neopterygii</taxon>
        <taxon>Teleostei</taxon>
        <taxon>Anguilliformes</taxon>
        <taxon>Anguillidae</taxon>
        <taxon>Anguilla</taxon>
    </lineage>
</organism>
<proteinExistence type="predicted"/>
<sequence>MRGEKYCSFNILRMQTCIYAN</sequence>
<reference evidence="1" key="2">
    <citation type="journal article" date="2015" name="Fish Shellfish Immunol.">
        <title>Early steps in the European eel (Anguilla anguilla)-Vibrio vulnificus interaction in the gills: Role of the RtxA13 toxin.</title>
        <authorList>
            <person name="Callol A."/>
            <person name="Pajuelo D."/>
            <person name="Ebbesson L."/>
            <person name="Teles M."/>
            <person name="MacKenzie S."/>
            <person name="Amaro C."/>
        </authorList>
    </citation>
    <scope>NUCLEOTIDE SEQUENCE</scope>
</reference>
<evidence type="ECO:0000313" key="1">
    <source>
        <dbReference type="EMBL" id="JAI04790.1"/>
    </source>
</evidence>
<reference evidence="1" key="1">
    <citation type="submission" date="2014-11" db="EMBL/GenBank/DDBJ databases">
        <authorList>
            <person name="Amaro Gonzalez C."/>
        </authorList>
    </citation>
    <scope>NUCLEOTIDE SEQUENCE</scope>
</reference>
<dbReference type="AlphaFoldDB" id="A0A0E9XQ92"/>
<dbReference type="EMBL" id="GBXM01003788">
    <property type="protein sequence ID" value="JAI04790.1"/>
    <property type="molecule type" value="Transcribed_RNA"/>
</dbReference>
<name>A0A0E9XQ92_ANGAN</name>
<protein>
    <submittedName>
        <fullName evidence="1">Uncharacterized protein</fullName>
    </submittedName>
</protein>